<reference evidence="1" key="2">
    <citation type="journal article" date="2022" name="New Phytol.">
        <title>Evolutionary transition to the ectomycorrhizal habit in the genomes of a hyperdiverse lineage of mushroom-forming fungi.</title>
        <authorList>
            <person name="Looney B."/>
            <person name="Miyauchi S."/>
            <person name="Morin E."/>
            <person name="Drula E."/>
            <person name="Courty P.E."/>
            <person name="Kohler A."/>
            <person name="Kuo A."/>
            <person name="LaButti K."/>
            <person name="Pangilinan J."/>
            <person name="Lipzen A."/>
            <person name="Riley R."/>
            <person name="Andreopoulos W."/>
            <person name="He G."/>
            <person name="Johnson J."/>
            <person name="Nolan M."/>
            <person name="Tritt A."/>
            <person name="Barry K.W."/>
            <person name="Grigoriev I.V."/>
            <person name="Nagy L.G."/>
            <person name="Hibbett D."/>
            <person name="Henrissat B."/>
            <person name="Matheny P.B."/>
            <person name="Labbe J."/>
            <person name="Martin F.M."/>
        </authorList>
    </citation>
    <scope>NUCLEOTIDE SEQUENCE</scope>
    <source>
        <strain evidence="1">FP105234-sp</strain>
    </source>
</reference>
<dbReference type="EMBL" id="MU275886">
    <property type="protein sequence ID" value="KAI0048441.1"/>
    <property type="molecule type" value="Genomic_DNA"/>
</dbReference>
<name>A0ACB8RX80_9AGAM</name>
<comment type="caution">
    <text evidence="1">The sequence shown here is derived from an EMBL/GenBank/DDBJ whole genome shotgun (WGS) entry which is preliminary data.</text>
</comment>
<proteinExistence type="predicted"/>
<evidence type="ECO:0000313" key="1">
    <source>
        <dbReference type="EMBL" id="KAI0048441.1"/>
    </source>
</evidence>
<sequence length="80" mass="8535">MYAAHTLSPWHSTPSATPNALVCGLRSLPRDAWARGSGRGQEERWSTLVAAWEQGHGGAGGKVLTLSCWSHTLYGNTATV</sequence>
<gene>
    <name evidence="1" type="ORF">FA95DRAFT_1037137</name>
</gene>
<accession>A0ACB8RX80</accession>
<keyword evidence="2" id="KW-1185">Reference proteome</keyword>
<evidence type="ECO:0000313" key="2">
    <source>
        <dbReference type="Proteomes" id="UP000814033"/>
    </source>
</evidence>
<reference evidence="1" key="1">
    <citation type="submission" date="2021-02" db="EMBL/GenBank/DDBJ databases">
        <authorList>
            <consortium name="DOE Joint Genome Institute"/>
            <person name="Ahrendt S."/>
            <person name="Looney B.P."/>
            <person name="Miyauchi S."/>
            <person name="Morin E."/>
            <person name="Drula E."/>
            <person name="Courty P.E."/>
            <person name="Chicoki N."/>
            <person name="Fauchery L."/>
            <person name="Kohler A."/>
            <person name="Kuo A."/>
            <person name="Labutti K."/>
            <person name="Pangilinan J."/>
            <person name="Lipzen A."/>
            <person name="Riley R."/>
            <person name="Andreopoulos W."/>
            <person name="He G."/>
            <person name="Johnson J."/>
            <person name="Barry K.W."/>
            <person name="Grigoriev I.V."/>
            <person name="Nagy L."/>
            <person name="Hibbett D."/>
            <person name="Henrissat B."/>
            <person name="Matheny P.B."/>
            <person name="Labbe J."/>
            <person name="Martin F."/>
        </authorList>
    </citation>
    <scope>NUCLEOTIDE SEQUENCE</scope>
    <source>
        <strain evidence="1">FP105234-sp</strain>
    </source>
</reference>
<organism evidence="1 2">
    <name type="scientific">Auriscalpium vulgare</name>
    <dbReference type="NCBI Taxonomy" id="40419"/>
    <lineage>
        <taxon>Eukaryota</taxon>
        <taxon>Fungi</taxon>
        <taxon>Dikarya</taxon>
        <taxon>Basidiomycota</taxon>
        <taxon>Agaricomycotina</taxon>
        <taxon>Agaricomycetes</taxon>
        <taxon>Russulales</taxon>
        <taxon>Auriscalpiaceae</taxon>
        <taxon>Auriscalpium</taxon>
    </lineage>
</organism>
<dbReference type="Proteomes" id="UP000814033">
    <property type="component" value="Unassembled WGS sequence"/>
</dbReference>
<protein>
    <submittedName>
        <fullName evidence="1">Uncharacterized protein</fullName>
    </submittedName>
</protein>